<accession>A0ABQ8TBU7</accession>
<dbReference type="Gene3D" id="3.10.20.90">
    <property type="entry name" value="Phosphatidylinositol 3-kinase Catalytic Subunit, Chain A, domain 1"/>
    <property type="match status" value="1"/>
</dbReference>
<dbReference type="InterPro" id="IPR041207">
    <property type="entry name" value="NUB1_ubiquitin-like_dom"/>
</dbReference>
<dbReference type="InterPro" id="IPR029071">
    <property type="entry name" value="Ubiquitin-like_domsf"/>
</dbReference>
<dbReference type="PANTHER" id="PTHR12948:SF3">
    <property type="entry name" value="NEDD8 ULTIMATE BUSTER 1"/>
    <property type="match status" value="1"/>
</dbReference>
<feature type="domain" description="UBA" evidence="3">
    <location>
        <begin position="444"/>
        <end position="475"/>
    </location>
</feature>
<keyword evidence="6" id="KW-1185">Reference proteome</keyword>
<dbReference type="PROSITE" id="PS50030">
    <property type="entry name" value="UBA"/>
    <property type="match status" value="3"/>
</dbReference>
<dbReference type="SMART" id="SM00165">
    <property type="entry name" value="UBA"/>
    <property type="match status" value="3"/>
</dbReference>
<evidence type="ECO:0000259" key="3">
    <source>
        <dbReference type="PROSITE" id="PS50030"/>
    </source>
</evidence>
<dbReference type="InterPro" id="IPR009060">
    <property type="entry name" value="UBA-like_sf"/>
</dbReference>
<evidence type="ECO:0000259" key="4">
    <source>
        <dbReference type="PROSITE" id="PS50053"/>
    </source>
</evidence>
<keyword evidence="1" id="KW-0175">Coiled coil</keyword>
<dbReference type="CDD" id="cd17062">
    <property type="entry name" value="Ubl_NUB1"/>
    <property type="match status" value="1"/>
</dbReference>
<feature type="coiled-coil region" evidence="1">
    <location>
        <begin position="337"/>
        <end position="364"/>
    </location>
</feature>
<dbReference type="CDD" id="cd14291">
    <property type="entry name" value="UBA1_NUB1_like"/>
    <property type="match status" value="1"/>
</dbReference>
<feature type="domain" description="UBA" evidence="3">
    <location>
        <begin position="362"/>
        <end position="402"/>
    </location>
</feature>
<dbReference type="PROSITE" id="PS50053">
    <property type="entry name" value="UBIQUITIN_2"/>
    <property type="match status" value="1"/>
</dbReference>
<reference evidence="5 6" key="1">
    <citation type="journal article" date="2022" name="Allergy">
        <title>Genome assembly and annotation of Periplaneta americana reveal a comprehensive cockroach allergen profile.</title>
        <authorList>
            <person name="Wang L."/>
            <person name="Xiong Q."/>
            <person name="Saelim N."/>
            <person name="Wang L."/>
            <person name="Nong W."/>
            <person name="Wan A.T."/>
            <person name="Shi M."/>
            <person name="Liu X."/>
            <person name="Cao Q."/>
            <person name="Hui J.H.L."/>
            <person name="Sookrung N."/>
            <person name="Leung T.F."/>
            <person name="Tungtrongchitr A."/>
            <person name="Tsui S.K.W."/>
        </authorList>
    </citation>
    <scope>NUCLEOTIDE SEQUENCE [LARGE SCALE GENOMIC DNA]</scope>
    <source>
        <strain evidence="5">PWHHKU_190912</strain>
    </source>
</reference>
<dbReference type="Pfam" id="PF18037">
    <property type="entry name" value="Ubiquitin_5"/>
    <property type="match status" value="1"/>
</dbReference>
<dbReference type="EMBL" id="JAJSOF020000013">
    <property type="protein sequence ID" value="KAJ4443419.1"/>
    <property type="molecule type" value="Genomic_DNA"/>
</dbReference>
<feature type="region of interest" description="Disordered" evidence="2">
    <location>
        <begin position="536"/>
        <end position="558"/>
    </location>
</feature>
<name>A0ABQ8TBU7_PERAM</name>
<dbReference type="InterPro" id="IPR039749">
    <property type="entry name" value="NUB1"/>
</dbReference>
<evidence type="ECO:0008006" key="7">
    <source>
        <dbReference type="Google" id="ProtNLM"/>
    </source>
</evidence>
<evidence type="ECO:0000256" key="2">
    <source>
        <dbReference type="SAM" id="MobiDB-lite"/>
    </source>
</evidence>
<proteinExistence type="predicted"/>
<dbReference type="SUPFAM" id="SSF46934">
    <property type="entry name" value="UBA-like"/>
    <property type="match status" value="3"/>
</dbReference>
<evidence type="ECO:0000313" key="6">
    <source>
        <dbReference type="Proteomes" id="UP001148838"/>
    </source>
</evidence>
<dbReference type="InterPro" id="IPR015940">
    <property type="entry name" value="UBA"/>
</dbReference>
<protein>
    <recommendedName>
        <fullName evidence="7">NEDD8 ultimate buster 1</fullName>
    </recommendedName>
</protein>
<dbReference type="SUPFAM" id="SSF54236">
    <property type="entry name" value="Ubiquitin-like"/>
    <property type="match status" value="1"/>
</dbReference>
<feature type="domain" description="UBA" evidence="3">
    <location>
        <begin position="488"/>
        <end position="528"/>
    </location>
</feature>
<sequence>MNVDLKIEGILIQIKEKLNEDHVKLWLPPYYTEDGESNEEEIQKLTKEYSSSLGIAEDSCLAALKELQQHSLDRLRERDRFRETGLATIKVRVPDENGGRRIISVETKLSANVQEVQQTVASQVGVEFDRIKLIWSGKVLKVNTDLSAHGVRNGTQIMAVILHSNPKELQAMESRHKKMESTLADAKLLADRSNDNLNYYLQITDQSGKPLNLPPEERKALVIAMSLHEKGRVALKNEDYALALVLLLEADKEFSRCQSQLLQSVDNYAVLNLDIAWCYLCLRSVTHIPDAEQRLQKCEESFHQSYGPNLERLLALKGTTGNEAALFMRLHLLQAIVSFHQNKRQEASKLLERANMELSSLKVDDHSLSTLIELGYTPAEARLGLRAAHGDLSSAVEHINKRRTEKHEAKKKEEAENRLNQERRRLGRCADGVQWVEPNFHKMLMSMGYTSEIARSALQQSNNNVSLSVQLIQEQPSLLNVASTSKVKVQKDMLQQVAAIGFDPRMAKIALQRHKGDVSKAVEELVACGGVIDGERCTDDSDSDGHEEEKEKKKEVREKEMEAYKRLAEGMPTEDDDHLDLTLELEESFLREYQTLLKKS</sequence>
<dbReference type="Proteomes" id="UP001148838">
    <property type="component" value="Unassembled WGS sequence"/>
</dbReference>
<dbReference type="InterPro" id="IPR033864">
    <property type="entry name" value="UBA2_scUBP14-like"/>
</dbReference>
<dbReference type="CDD" id="cd14298">
    <property type="entry name" value="UBA2_scUBP14_like"/>
    <property type="match status" value="1"/>
</dbReference>
<comment type="caution">
    <text evidence="5">The sequence shown here is derived from an EMBL/GenBank/DDBJ whole genome shotgun (WGS) entry which is preliminary data.</text>
</comment>
<dbReference type="Gene3D" id="1.10.8.10">
    <property type="entry name" value="DNA helicase RuvA subunit, C-terminal domain"/>
    <property type="match status" value="3"/>
</dbReference>
<evidence type="ECO:0000313" key="5">
    <source>
        <dbReference type="EMBL" id="KAJ4443419.1"/>
    </source>
</evidence>
<gene>
    <name evidence="5" type="ORF">ANN_05087</name>
</gene>
<dbReference type="InterPro" id="IPR000626">
    <property type="entry name" value="Ubiquitin-like_dom"/>
</dbReference>
<dbReference type="PANTHER" id="PTHR12948">
    <property type="entry name" value="NEDD8 ULTIMATE BUSTER-1 BS4 PROTEIN"/>
    <property type="match status" value="1"/>
</dbReference>
<organism evidence="5 6">
    <name type="scientific">Periplaneta americana</name>
    <name type="common">American cockroach</name>
    <name type="synonym">Blatta americana</name>
    <dbReference type="NCBI Taxonomy" id="6978"/>
    <lineage>
        <taxon>Eukaryota</taxon>
        <taxon>Metazoa</taxon>
        <taxon>Ecdysozoa</taxon>
        <taxon>Arthropoda</taxon>
        <taxon>Hexapoda</taxon>
        <taxon>Insecta</taxon>
        <taxon>Pterygota</taxon>
        <taxon>Neoptera</taxon>
        <taxon>Polyneoptera</taxon>
        <taxon>Dictyoptera</taxon>
        <taxon>Blattodea</taxon>
        <taxon>Blattoidea</taxon>
        <taxon>Blattidae</taxon>
        <taxon>Blattinae</taxon>
        <taxon>Periplaneta</taxon>
    </lineage>
</organism>
<evidence type="ECO:0000256" key="1">
    <source>
        <dbReference type="SAM" id="Coils"/>
    </source>
</evidence>
<feature type="domain" description="Ubiquitin-like" evidence="4">
    <location>
        <begin position="87"/>
        <end position="166"/>
    </location>
</feature>